<dbReference type="EMBL" id="QKWP01001435">
    <property type="protein sequence ID" value="RIB08964.1"/>
    <property type="molecule type" value="Genomic_DNA"/>
</dbReference>
<dbReference type="GO" id="GO:0004672">
    <property type="term" value="F:protein kinase activity"/>
    <property type="evidence" value="ECO:0007669"/>
    <property type="project" value="InterPro"/>
</dbReference>
<feature type="compositionally biased region" description="Low complexity" evidence="4">
    <location>
        <begin position="529"/>
        <end position="540"/>
    </location>
</feature>
<feature type="repeat" description="TPR" evidence="3">
    <location>
        <begin position="124"/>
        <end position="157"/>
    </location>
</feature>
<dbReference type="Pfam" id="PF13424">
    <property type="entry name" value="TPR_12"/>
    <property type="match status" value="2"/>
</dbReference>
<evidence type="ECO:0000256" key="1">
    <source>
        <dbReference type="ARBA" id="ARBA00022737"/>
    </source>
</evidence>
<dbReference type="PROSITE" id="PS50005">
    <property type="entry name" value="TPR"/>
    <property type="match status" value="6"/>
</dbReference>
<evidence type="ECO:0000259" key="5">
    <source>
        <dbReference type="PROSITE" id="PS50011"/>
    </source>
</evidence>
<dbReference type="GO" id="GO:0005524">
    <property type="term" value="F:ATP binding"/>
    <property type="evidence" value="ECO:0007669"/>
    <property type="project" value="InterPro"/>
</dbReference>
<dbReference type="InterPro" id="IPR011990">
    <property type="entry name" value="TPR-like_helical_dom_sf"/>
</dbReference>
<accession>A0A397UFK6</accession>
<keyword evidence="2 3" id="KW-0802">TPR repeat</keyword>
<dbReference type="PROSITE" id="PS50293">
    <property type="entry name" value="TPR_REGION"/>
    <property type="match status" value="2"/>
</dbReference>
<dbReference type="Pfam" id="PF07719">
    <property type="entry name" value="TPR_2"/>
    <property type="match status" value="1"/>
</dbReference>
<feature type="repeat" description="TPR" evidence="3">
    <location>
        <begin position="158"/>
        <end position="191"/>
    </location>
</feature>
<evidence type="ECO:0000256" key="4">
    <source>
        <dbReference type="SAM" id="MobiDB-lite"/>
    </source>
</evidence>
<dbReference type="PANTHER" id="PTHR44858">
    <property type="entry name" value="TETRATRICOPEPTIDE REPEAT PROTEIN 6"/>
    <property type="match status" value="1"/>
</dbReference>
<organism evidence="6 7">
    <name type="scientific">Gigaspora rosea</name>
    <dbReference type="NCBI Taxonomy" id="44941"/>
    <lineage>
        <taxon>Eukaryota</taxon>
        <taxon>Fungi</taxon>
        <taxon>Fungi incertae sedis</taxon>
        <taxon>Mucoromycota</taxon>
        <taxon>Glomeromycotina</taxon>
        <taxon>Glomeromycetes</taxon>
        <taxon>Diversisporales</taxon>
        <taxon>Gigasporaceae</taxon>
        <taxon>Gigaspora</taxon>
    </lineage>
</organism>
<dbReference type="OrthoDB" id="1926212at2759"/>
<gene>
    <name evidence="6" type="ORF">C2G38_2269334</name>
</gene>
<feature type="compositionally biased region" description="Acidic residues" evidence="4">
    <location>
        <begin position="541"/>
        <end position="553"/>
    </location>
</feature>
<dbReference type="SUPFAM" id="SSF56112">
    <property type="entry name" value="Protein kinase-like (PK-like)"/>
    <property type="match status" value="1"/>
</dbReference>
<dbReference type="SUPFAM" id="SSF81901">
    <property type="entry name" value="HCP-like"/>
    <property type="match status" value="1"/>
</dbReference>
<feature type="domain" description="Protein kinase" evidence="5">
    <location>
        <begin position="187"/>
        <end position="480"/>
    </location>
</feature>
<keyword evidence="7" id="KW-1185">Reference proteome</keyword>
<evidence type="ECO:0000313" key="7">
    <source>
        <dbReference type="Proteomes" id="UP000266673"/>
    </source>
</evidence>
<feature type="repeat" description="TPR" evidence="3">
    <location>
        <begin position="192"/>
        <end position="225"/>
    </location>
</feature>
<dbReference type="InterPro" id="IPR011009">
    <property type="entry name" value="Kinase-like_dom_sf"/>
</dbReference>
<feature type="repeat" description="TPR" evidence="3">
    <location>
        <begin position="90"/>
        <end position="123"/>
    </location>
</feature>
<dbReference type="PROSITE" id="PS50011">
    <property type="entry name" value="PROTEIN_KINASE_DOM"/>
    <property type="match status" value="1"/>
</dbReference>
<dbReference type="InterPro" id="IPR000719">
    <property type="entry name" value="Prot_kinase_dom"/>
</dbReference>
<dbReference type="SMART" id="SM00028">
    <property type="entry name" value="TPR"/>
    <property type="match status" value="7"/>
</dbReference>
<proteinExistence type="predicted"/>
<dbReference type="Gene3D" id="1.10.510.10">
    <property type="entry name" value="Transferase(Phosphotransferase) domain 1"/>
    <property type="match status" value="1"/>
</dbReference>
<feature type="region of interest" description="Disordered" evidence="4">
    <location>
        <begin position="529"/>
        <end position="553"/>
    </location>
</feature>
<feature type="repeat" description="TPR" evidence="3">
    <location>
        <begin position="56"/>
        <end position="89"/>
    </location>
</feature>
<evidence type="ECO:0000313" key="6">
    <source>
        <dbReference type="EMBL" id="RIB08964.1"/>
    </source>
</evidence>
<comment type="caution">
    <text evidence="6">The sequence shown here is derived from an EMBL/GenBank/DDBJ whole genome shotgun (WGS) entry which is preliminary data.</text>
</comment>
<dbReference type="InterPro" id="IPR013105">
    <property type="entry name" value="TPR_2"/>
</dbReference>
<dbReference type="PANTHER" id="PTHR44858:SF1">
    <property type="entry name" value="UDP-N-ACETYLGLUCOSAMINE--PEPTIDE N-ACETYLGLUCOSAMINYLTRANSFERASE SPINDLY-RELATED"/>
    <property type="match status" value="1"/>
</dbReference>
<feature type="repeat" description="TPR" evidence="3">
    <location>
        <begin position="22"/>
        <end position="55"/>
    </location>
</feature>
<dbReference type="Gene3D" id="1.25.40.10">
    <property type="entry name" value="Tetratricopeptide repeat domain"/>
    <property type="match status" value="3"/>
</dbReference>
<evidence type="ECO:0000256" key="3">
    <source>
        <dbReference type="PROSITE-ProRule" id="PRU00339"/>
    </source>
</evidence>
<name>A0A397UFK6_9GLOM</name>
<evidence type="ECO:0000256" key="2">
    <source>
        <dbReference type="ARBA" id="ARBA00022803"/>
    </source>
</evidence>
<protein>
    <recommendedName>
        <fullName evidence="5">Protein kinase domain-containing protein</fullName>
    </recommendedName>
</protein>
<reference evidence="6 7" key="1">
    <citation type="submission" date="2018-06" db="EMBL/GenBank/DDBJ databases">
        <title>Comparative genomics reveals the genomic features of Rhizophagus irregularis, R. cerebriforme, R. diaphanum and Gigaspora rosea, and their symbiotic lifestyle signature.</title>
        <authorList>
            <person name="Morin E."/>
            <person name="San Clemente H."/>
            <person name="Chen E.C.H."/>
            <person name="De La Providencia I."/>
            <person name="Hainaut M."/>
            <person name="Kuo A."/>
            <person name="Kohler A."/>
            <person name="Murat C."/>
            <person name="Tang N."/>
            <person name="Roy S."/>
            <person name="Loubradou J."/>
            <person name="Henrissat B."/>
            <person name="Grigoriev I.V."/>
            <person name="Corradi N."/>
            <person name="Roux C."/>
            <person name="Martin F.M."/>
        </authorList>
    </citation>
    <scope>NUCLEOTIDE SEQUENCE [LARGE SCALE GENOMIC DNA]</scope>
    <source>
        <strain evidence="6 7">DAOM 194757</strain>
    </source>
</reference>
<dbReference type="Proteomes" id="UP000266673">
    <property type="component" value="Unassembled WGS sequence"/>
</dbReference>
<dbReference type="Pfam" id="PF00069">
    <property type="entry name" value="Pkinase"/>
    <property type="match status" value="1"/>
</dbReference>
<dbReference type="Pfam" id="PF13181">
    <property type="entry name" value="TPR_8"/>
    <property type="match status" value="2"/>
</dbReference>
<dbReference type="InterPro" id="IPR050498">
    <property type="entry name" value="Ycf3"/>
</dbReference>
<dbReference type="InterPro" id="IPR019734">
    <property type="entry name" value="TPR_rpt"/>
</dbReference>
<sequence length="553" mass="62976">MGRYEESLADLNKSLEIDPNNTVVLNCRGLIYLKMCRYEESLANLNKTLEIDPNHGTALNNRGLTYQKMGRYEESLTDLNKSLEIDPNDVSTLCNRGLTYKKMGKYKKSLADFNKSLEIDPNNALALNNRGLTYPNTCRYEESLIDLNKSLEINPNNGTILNNRAISYQMMGRYEESLADLNKSLEINPNSALASTNRGEIYRKMGRHKEALSDLNKSFGIKANNTTENYLSLESVQTFKIHYEYQLNRFNVDNYGIEIYGMTYDSFDKEYLMVFEYADKGDLRHYLSKNFKTLDWKQKIKILRTISDNLDYIHQNYVHGDFHSGNILMISTRESVNIPYLVGDKVAVISLNEGDKISIEPKISDLGLSRKINEPTANKKLCGEVSSSAPEVLLGKQPTRESDIYCLGIIMSEVSTGKPPFENISRTAISLEIDIYNGLRPEFASGTPDVYIKLAKQCMDDDPTKRPTAKSVYEQLQDWEIILNMEQNELNEEQIQIRNQFLEADKIISSPTNTSLKHHDAVDICQSISEPETSEISEPIDITDPEISDLEIK</sequence>
<dbReference type="AlphaFoldDB" id="A0A397UFK6"/>
<keyword evidence="1" id="KW-0677">Repeat</keyword>